<organism evidence="1 2">
    <name type="scientific">Pseudomyxococcus hansupus</name>
    <dbReference type="NCBI Taxonomy" id="1297742"/>
    <lineage>
        <taxon>Bacteria</taxon>
        <taxon>Pseudomonadati</taxon>
        <taxon>Myxococcota</taxon>
        <taxon>Myxococcia</taxon>
        <taxon>Myxococcales</taxon>
        <taxon>Cystobacterineae</taxon>
        <taxon>Myxococcaceae</taxon>
        <taxon>Pseudomyxococcus</taxon>
    </lineage>
</organism>
<dbReference type="PATRIC" id="fig|1297742.4.peg.637"/>
<dbReference type="Proteomes" id="UP000009026">
    <property type="component" value="Chromosome"/>
</dbReference>
<dbReference type="EMBL" id="CP012109">
    <property type="protein sequence ID" value="AKQ63711.1"/>
    <property type="molecule type" value="Genomic_DNA"/>
</dbReference>
<dbReference type="KEGG" id="mym:A176_000623"/>
<name>A0A0H4WK31_9BACT</name>
<protein>
    <submittedName>
        <fullName evidence="1">Uncharacterized protein</fullName>
    </submittedName>
</protein>
<dbReference type="OrthoDB" id="5491064at2"/>
<gene>
    <name evidence="1" type="ORF">A176_000623</name>
</gene>
<reference evidence="1 2" key="1">
    <citation type="journal article" date="2016" name="PLoS ONE">
        <title>Complete Genome Sequence and Comparative Genomics of a Novel Myxobacterium Myxococcus hansupus.</title>
        <authorList>
            <person name="Sharma G."/>
            <person name="Narwani T."/>
            <person name="Subramanian S."/>
        </authorList>
    </citation>
    <scope>NUCLEOTIDE SEQUENCE [LARGE SCALE GENOMIC DNA]</scope>
    <source>
        <strain evidence="2">mixupus</strain>
    </source>
</reference>
<evidence type="ECO:0000313" key="1">
    <source>
        <dbReference type="EMBL" id="AKQ63711.1"/>
    </source>
</evidence>
<sequence length="498" mass="54910">MSNVLDGLLVRAQEAFARREEEATLEALLEAWRETRARPLAEVIQQLSDRLCTGLTPLDIGSWLYDFTRWHPLDVPRLLAGFVEDSKRTLPDAVQEGLETVLRWPRDPRMLPPLMTLLQLPVGEDAQVLKALCAVLDHVGVLYDVQPLRDRQAQFANWPIMASRLEQAIHSGLSRRPPDLDAETQAHCDALRAAISERTAAEQRESPTREALLARIHATPGDDEARCVLADQLLAVGDPLGEFIALQFTPRADTARIARLLEANRVRWEGCLGPAITRGWTRFERGFPVSVQLRGTGARSGIAEPGPAWGTVEEIDWNKGAVRAHWGAEDAEDWGKWLMHPHLRGVTRHQRVSPYIARLLADHPVPMRHLGLSQGSEPCDVELFDALATLPRLSRLALADATAPQIAACAQSRLAPRLEHFAAAHEGEWSLTVRPGSDAPVQATLVSPSGARGLAEALRAAVALGSQELVLRGTRQLSTPAMAHLRTAATVYTRVEWL</sequence>
<accession>A0A0H4WK31</accession>
<dbReference type="RefSeq" id="WP_002636844.1">
    <property type="nucleotide sequence ID" value="NZ_CP012109.1"/>
</dbReference>
<evidence type="ECO:0000313" key="2">
    <source>
        <dbReference type="Proteomes" id="UP000009026"/>
    </source>
</evidence>
<dbReference type="AlphaFoldDB" id="A0A0H4WK31"/>
<proteinExistence type="predicted"/>
<keyword evidence="2" id="KW-1185">Reference proteome</keyword>